<evidence type="ECO:0000256" key="2">
    <source>
        <dbReference type="ARBA" id="ARBA00023002"/>
    </source>
</evidence>
<dbReference type="InterPro" id="IPR036291">
    <property type="entry name" value="NAD(P)-bd_dom_sf"/>
</dbReference>
<dbReference type="PANTHER" id="PTHR24320">
    <property type="entry name" value="RETINOL DEHYDROGENASE"/>
    <property type="match status" value="1"/>
</dbReference>
<reference evidence="4" key="1">
    <citation type="submission" date="2020-06" db="EMBL/GenBank/DDBJ databases">
        <authorList>
            <consortium name="Plant Systems Biology data submission"/>
        </authorList>
    </citation>
    <scope>NUCLEOTIDE SEQUENCE</scope>
    <source>
        <strain evidence="4">D6</strain>
    </source>
</reference>
<comment type="similarity">
    <text evidence="1 3">Belongs to the short-chain dehydrogenases/reductases (SDR) family.</text>
</comment>
<comment type="caution">
    <text evidence="4">The sequence shown here is derived from an EMBL/GenBank/DDBJ whole genome shotgun (WGS) entry which is preliminary data.</text>
</comment>
<evidence type="ECO:0000256" key="1">
    <source>
        <dbReference type="ARBA" id="ARBA00006484"/>
    </source>
</evidence>
<dbReference type="EMBL" id="CAICTM010002283">
    <property type="protein sequence ID" value="CAB9528660.1"/>
    <property type="molecule type" value="Genomic_DNA"/>
</dbReference>
<sequence length="281" mass="30347">MKTILFTGSTDGIGLEAVRMLVGKGHRVLMHGRNANKLEAAAQELGVTDTYTADLSDLSQVYRMASDVKAKHDRLDVLVNNAGVFKAPNADRRTVNGLDTRVAVNAIAPYILTKELLPIIPKHGRIINVSSAAQSPVDLNKALPSTGLKAGSPSPYGQDFDAYGQSKLAIMMWNNVMTADHPNHILASLNPASMIGTKMVKEGFGVAGKSLDIGRDILVEAAVGKKFERASGKYFDNDRGNFGNPHPDANNMRKCRNFVQAMDEWLATHLSETCQAGDSLN</sequence>
<dbReference type="Proteomes" id="UP001153069">
    <property type="component" value="Unassembled WGS sequence"/>
</dbReference>
<dbReference type="Pfam" id="PF00106">
    <property type="entry name" value="adh_short"/>
    <property type="match status" value="1"/>
</dbReference>
<keyword evidence="5" id="KW-1185">Reference proteome</keyword>
<evidence type="ECO:0000256" key="3">
    <source>
        <dbReference type="RuleBase" id="RU000363"/>
    </source>
</evidence>
<protein>
    <submittedName>
        <fullName evidence="4">Daunorubicin C-13 ketoreductase DnrU</fullName>
    </submittedName>
</protein>
<evidence type="ECO:0000313" key="5">
    <source>
        <dbReference type="Proteomes" id="UP001153069"/>
    </source>
</evidence>
<dbReference type="AlphaFoldDB" id="A0A9N8EYG6"/>
<organism evidence="4 5">
    <name type="scientific">Seminavis robusta</name>
    <dbReference type="NCBI Taxonomy" id="568900"/>
    <lineage>
        <taxon>Eukaryota</taxon>
        <taxon>Sar</taxon>
        <taxon>Stramenopiles</taxon>
        <taxon>Ochrophyta</taxon>
        <taxon>Bacillariophyta</taxon>
        <taxon>Bacillariophyceae</taxon>
        <taxon>Bacillariophycidae</taxon>
        <taxon>Naviculales</taxon>
        <taxon>Naviculaceae</taxon>
        <taxon>Seminavis</taxon>
    </lineage>
</organism>
<dbReference type="PRINTS" id="PR00081">
    <property type="entry name" value="GDHRDH"/>
</dbReference>
<dbReference type="GO" id="GO:0016491">
    <property type="term" value="F:oxidoreductase activity"/>
    <property type="evidence" value="ECO:0007669"/>
    <property type="project" value="UniProtKB-KW"/>
</dbReference>
<evidence type="ECO:0000313" key="4">
    <source>
        <dbReference type="EMBL" id="CAB9528660.1"/>
    </source>
</evidence>
<gene>
    <name evidence="4" type="ORF">SEMRO_2285_G321970.1</name>
</gene>
<dbReference type="InterPro" id="IPR002347">
    <property type="entry name" value="SDR_fam"/>
</dbReference>
<dbReference type="Gene3D" id="3.40.50.720">
    <property type="entry name" value="NAD(P)-binding Rossmann-like Domain"/>
    <property type="match status" value="1"/>
</dbReference>
<proteinExistence type="inferred from homology"/>
<dbReference type="PRINTS" id="PR00080">
    <property type="entry name" value="SDRFAMILY"/>
</dbReference>
<dbReference type="PANTHER" id="PTHR24320:SF148">
    <property type="entry name" value="NAD(P)-BINDING ROSSMANN-FOLD SUPERFAMILY PROTEIN"/>
    <property type="match status" value="1"/>
</dbReference>
<dbReference type="OrthoDB" id="191139at2759"/>
<accession>A0A9N8EYG6</accession>
<keyword evidence="2" id="KW-0560">Oxidoreductase</keyword>
<dbReference type="SUPFAM" id="SSF51735">
    <property type="entry name" value="NAD(P)-binding Rossmann-fold domains"/>
    <property type="match status" value="1"/>
</dbReference>
<name>A0A9N8EYG6_9STRA</name>